<dbReference type="Pfam" id="PF07534">
    <property type="entry name" value="TLD"/>
    <property type="match status" value="1"/>
</dbReference>
<dbReference type="InterPro" id="IPR011333">
    <property type="entry name" value="SKP1/BTB/POZ_sf"/>
</dbReference>
<sequence>MDDIKFLPKLSQNLLEILNDEEYYDVTIEVGNDPNVKVFRAHMVILHHRSPYLQRILSTNKKENDGTLSHIKLPNILPEIFQIILRYIYGGRLSLKDYDTSDIIRTIIAASELNLQELIIYLQSFLIENEANWMEKNFDFVYQTSFENDSLMELQKYCTDLMTKEPDIIFKSPKFSSIPEKLLISIIQNDNLQLSEIQIWEHILNWGLAQNPELPSSFTNYSKDDFNTLKNTLQQVIPFIRFYDFTSKEFTDRVLPYKRILPKELYKDLLKTYLNLSDPNSKPNVELKPRITKGIKSITVDSNIITYQYAELILKWVDKLESTDKLTSSYEFNLLFRGSRDGFKQDRFHKICDNHSRTVTIVKVKDSNEILGGYNPIEWKYEGGFMAAEDSFIFSFHNNRIDNHILSRVKDKGNAIFNDPHSGPKFGNNDLIILGMYSGNCCKKSYYEKPIRRTTNQFTIEEFEVFQIV</sequence>
<dbReference type="SUPFAM" id="SSF54695">
    <property type="entry name" value="POZ domain"/>
    <property type="match status" value="1"/>
</dbReference>
<dbReference type="InterPro" id="IPR000210">
    <property type="entry name" value="BTB/POZ_dom"/>
</dbReference>
<proteinExistence type="predicted"/>
<dbReference type="HOGENOM" id="CLU_021542_0_2_1"/>
<dbReference type="CDD" id="cd18186">
    <property type="entry name" value="BTB_POZ_ZBTB_KLHL-like"/>
    <property type="match status" value="1"/>
</dbReference>
<dbReference type="InterPro" id="IPR011705">
    <property type="entry name" value="BACK"/>
</dbReference>
<dbReference type="PROSITE" id="PS51886">
    <property type="entry name" value="TLDC"/>
    <property type="match status" value="1"/>
</dbReference>
<dbReference type="Pfam" id="PF00651">
    <property type="entry name" value="BTB"/>
    <property type="match status" value="1"/>
</dbReference>
<dbReference type="PANTHER" id="PTHR45774">
    <property type="entry name" value="BTB/POZ DOMAIN-CONTAINING"/>
    <property type="match status" value="1"/>
</dbReference>
<gene>
    <name evidence="3" type="ORF">RirG_154190</name>
</gene>
<dbReference type="Gene3D" id="1.25.40.420">
    <property type="match status" value="1"/>
</dbReference>
<keyword evidence="4" id="KW-1185">Reference proteome</keyword>
<dbReference type="Pfam" id="PF07707">
    <property type="entry name" value="BACK"/>
    <property type="match status" value="1"/>
</dbReference>
<evidence type="ECO:0008006" key="5">
    <source>
        <dbReference type="Google" id="ProtNLM"/>
    </source>
</evidence>
<accession>A0A015K6W7</accession>
<comment type="caution">
    <text evidence="3">The sequence shown here is derived from an EMBL/GenBank/DDBJ whole genome shotgun (WGS) entry which is preliminary data.</text>
</comment>
<dbReference type="PROSITE" id="PS50097">
    <property type="entry name" value="BTB"/>
    <property type="match status" value="1"/>
</dbReference>
<dbReference type="PANTHER" id="PTHR45774:SF3">
    <property type="entry name" value="BTB (POZ) DOMAIN-CONTAINING 2B-RELATED"/>
    <property type="match status" value="1"/>
</dbReference>
<evidence type="ECO:0000313" key="4">
    <source>
        <dbReference type="Proteomes" id="UP000022910"/>
    </source>
</evidence>
<dbReference type="Gene3D" id="3.30.710.10">
    <property type="entry name" value="Potassium Channel Kv1.1, Chain A"/>
    <property type="match status" value="1"/>
</dbReference>
<dbReference type="OrthoDB" id="27341at2759"/>
<organism evidence="3 4">
    <name type="scientific">Rhizophagus irregularis (strain DAOM 197198w)</name>
    <name type="common">Glomus intraradices</name>
    <dbReference type="NCBI Taxonomy" id="1432141"/>
    <lineage>
        <taxon>Eukaryota</taxon>
        <taxon>Fungi</taxon>
        <taxon>Fungi incertae sedis</taxon>
        <taxon>Mucoromycota</taxon>
        <taxon>Glomeromycotina</taxon>
        <taxon>Glomeromycetes</taxon>
        <taxon>Glomerales</taxon>
        <taxon>Glomeraceae</taxon>
        <taxon>Rhizophagus</taxon>
    </lineage>
</organism>
<name>A0A015K6W7_RHIIW</name>
<feature type="domain" description="BTB" evidence="1">
    <location>
        <begin position="24"/>
        <end position="97"/>
    </location>
</feature>
<dbReference type="SMART" id="SM00225">
    <property type="entry name" value="BTB"/>
    <property type="match status" value="1"/>
</dbReference>
<dbReference type="InterPro" id="IPR006571">
    <property type="entry name" value="TLDc_dom"/>
</dbReference>
<reference evidence="3 4" key="1">
    <citation type="submission" date="2014-02" db="EMBL/GenBank/DDBJ databases">
        <title>Single nucleus genome sequencing reveals high similarity among nuclei of an endomycorrhizal fungus.</title>
        <authorList>
            <person name="Lin K."/>
            <person name="Geurts R."/>
            <person name="Zhang Z."/>
            <person name="Limpens E."/>
            <person name="Saunders D.G."/>
            <person name="Mu D."/>
            <person name="Pang E."/>
            <person name="Cao H."/>
            <person name="Cha H."/>
            <person name="Lin T."/>
            <person name="Zhou Q."/>
            <person name="Shang Y."/>
            <person name="Li Y."/>
            <person name="Ivanov S."/>
            <person name="Sharma T."/>
            <person name="Velzen R.V."/>
            <person name="Ruijter N.D."/>
            <person name="Aanen D.K."/>
            <person name="Win J."/>
            <person name="Kamoun S."/>
            <person name="Bisseling T."/>
            <person name="Huang S."/>
        </authorList>
    </citation>
    <scope>NUCLEOTIDE SEQUENCE [LARGE SCALE GENOMIC DNA]</scope>
    <source>
        <strain evidence="4">DAOM197198w</strain>
    </source>
</reference>
<protein>
    <recommendedName>
        <fullName evidence="5">Kelch-like protein 17</fullName>
    </recommendedName>
</protein>
<dbReference type="EMBL" id="JEMT01024035">
    <property type="protein sequence ID" value="EXX63234.1"/>
    <property type="molecule type" value="Genomic_DNA"/>
</dbReference>
<evidence type="ECO:0000313" key="3">
    <source>
        <dbReference type="EMBL" id="EXX63234.1"/>
    </source>
</evidence>
<dbReference type="AlphaFoldDB" id="A0A015K6W7"/>
<dbReference type="Proteomes" id="UP000022910">
    <property type="component" value="Unassembled WGS sequence"/>
</dbReference>
<evidence type="ECO:0000259" key="1">
    <source>
        <dbReference type="PROSITE" id="PS50097"/>
    </source>
</evidence>
<evidence type="ECO:0000259" key="2">
    <source>
        <dbReference type="PROSITE" id="PS51886"/>
    </source>
</evidence>
<feature type="domain" description="TLDc" evidence="2">
    <location>
        <begin position="303"/>
        <end position="469"/>
    </location>
</feature>